<dbReference type="AlphaFoldDB" id="A0A2N9K937"/>
<dbReference type="GeneID" id="99674358"/>
<evidence type="ECO:0000313" key="2">
    <source>
        <dbReference type="EMBL" id="SPE06527.1"/>
    </source>
</evidence>
<name>A0A2N9K937_9LACO</name>
<keyword evidence="4" id="KW-1185">Reference proteome</keyword>
<dbReference type="KEGG" id="lsu:A6B45_06100"/>
<dbReference type="SUPFAM" id="SSF89095">
    <property type="entry name" value="GatB/YqeY motif"/>
    <property type="match status" value="1"/>
</dbReference>
<accession>A0A2N9K937</accession>
<dbReference type="GO" id="GO:0016884">
    <property type="term" value="F:carbon-nitrogen ligase activity, with glutamine as amido-N-donor"/>
    <property type="evidence" value="ECO:0007669"/>
    <property type="project" value="InterPro"/>
</dbReference>
<reference evidence="1 4" key="1">
    <citation type="submission" date="2018-02" db="EMBL/GenBank/DDBJ databases">
        <authorList>
            <person name="Rodrigo-Torres L."/>
            <person name="Arahal R. D."/>
            <person name="Lucena T."/>
        </authorList>
    </citation>
    <scope>NUCLEOTIDE SEQUENCE [LARGE SCALE GENOMIC DNA]</scope>
    <source>
        <strain evidence="1 4">CECT 8486</strain>
    </source>
</reference>
<dbReference type="InterPro" id="IPR019004">
    <property type="entry name" value="YqeY/Aim41"/>
</dbReference>
<proteinExistence type="predicted"/>
<dbReference type="RefSeq" id="WP_072613813.1">
    <property type="nucleotide sequence ID" value="NZ_AP017935.1"/>
</dbReference>
<dbReference type="Gene3D" id="1.10.10.410">
    <property type="match status" value="1"/>
</dbReference>
<dbReference type="Proteomes" id="UP000237923">
    <property type="component" value="Unassembled WGS sequence"/>
</dbReference>
<reference evidence="2 3" key="2">
    <citation type="submission" date="2018-02" db="EMBL/GenBank/DDBJ databases">
        <authorList>
            <person name="Cohen D.B."/>
            <person name="Kent A.D."/>
        </authorList>
    </citation>
    <scope>NUCLEOTIDE SEQUENCE [LARGE SCALE GENOMIC DNA]</scope>
    <source>
        <strain evidence="2 3">CECT 9216</strain>
    </source>
</reference>
<dbReference type="Proteomes" id="UP000239237">
    <property type="component" value="Unassembled WGS sequence"/>
</dbReference>
<gene>
    <name evidence="1" type="ORF">LES8486_00277</name>
    <name evidence="2" type="ORF">LES9216_00424</name>
</gene>
<evidence type="ECO:0000313" key="1">
    <source>
        <dbReference type="EMBL" id="SPD91302.1"/>
    </source>
</evidence>
<evidence type="ECO:0000313" key="4">
    <source>
        <dbReference type="Proteomes" id="UP000239237"/>
    </source>
</evidence>
<dbReference type="EMBL" id="OKQR01000001">
    <property type="protein sequence ID" value="SPD91302.1"/>
    <property type="molecule type" value="Genomic_DNA"/>
</dbReference>
<evidence type="ECO:0000313" key="3">
    <source>
        <dbReference type="Proteomes" id="UP000237923"/>
    </source>
</evidence>
<dbReference type="InterPro" id="IPR023168">
    <property type="entry name" value="GatB_Yqey_C_2"/>
</dbReference>
<protein>
    <submittedName>
        <fullName evidence="2">Yqey-like protein</fullName>
    </submittedName>
</protein>
<dbReference type="InterPro" id="IPR003789">
    <property type="entry name" value="Asn/Gln_tRNA_amidoTrase-B-like"/>
</dbReference>
<dbReference type="Gene3D" id="1.10.1510.10">
    <property type="entry name" value="Uncharacterised protein YqeY/AIM41 PF09424, N-terminal domain"/>
    <property type="match status" value="1"/>
</dbReference>
<dbReference type="EMBL" id="OKQU01000001">
    <property type="protein sequence ID" value="SPE06527.1"/>
    <property type="molecule type" value="Genomic_DNA"/>
</dbReference>
<dbReference type="PANTHER" id="PTHR28055:SF1">
    <property type="entry name" value="ALTERED INHERITANCE OF MITOCHONDRIA PROTEIN 41, MITOCHONDRIAL"/>
    <property type="match status" value="1"/>
</dbReference>
<organism evidence="2 3">
    <name type="scientific">Leuconostoc suionicum</name>
    <dbReference type="NCBI Taxonomy" id="1511761"/>
    <lineage>
        <taxon>Bacteria</taxon>
        <taxon>Bacillati</taxon>
        <taxon>Bacillota</taxon>
        <taxon>Bacilli</taxon>
        <taxon>Lactobacillales</taxon>
        <taxon>Lactobacillaceae</taxon>
        <taxon>Leuconostoc</taxon>
    </lineage>
</organism>
<sequence>MSLLEELNNDMKQAMKDKNKDILSVIRMVKSTVMNEQINLGHDLTKEEELTVLSREVKQRQDSLTEFEKGNREDLAAGIRAELAVLAKYLPEPLSDEGVIELVKDAIQKTGATSPKDMGKVMGIVTPQVKGRADGKFVANQVKNLLKG</sequence>
<dbReference type="InterPro" id="IPR042184">
    <property type="entry name" value="YqeY/Aim41_N"/>
</dbReference>
<dbReference type="Pfam" id="PF09424">
    <property type="entry name" value="YqeY"/>
    <property type="match status" value="1"/>
</dbReference>
<dbReference type="PANTHER" id="PTHR28055">
    <property type="entry name" value="ALTERED INHERITANCE OF MITOCHONDRIA PROTEIN 41, MITOCHONDRIAL"/>
    <property type="match status" value="1"/>
</dbReference>